<name>G3JRY0_CORMM</name>
<dbReference type="OMA" id="CTEINIT"/>
<evidence type="ECO:0000313" key="2">
    <source>
        <dbReference type="Proteomes" id="UP000001610"/>
    </source>
</evidence>
<dbReference type="InParanoid" id="G3JRY0"/>
<dbReference type="OrthoDB" id="4600558at2759"/>
<dbReference type="KEGG" id="cmt:CCM_08671"/>
<dbReference type="AlphaFoldDB" id="G3JRY0"/>
<dbReference type="HOGENOM" id="CLU_1907437_0_0_1"/>
<protein>
    <submittedName>
        <fullName evidence="1">Uncharacterized protein</fullName>
    </submittedName>
</protein>
<sequence length="134" mass="14491">MVTSLRNVLQPDSKAYNIVVRNNDDKTVDFSAPFGLASISVGRWIGRGAGCTEVTITNMKGNVATVQVEDSNWNMIITGTIAGGVKKFKVGGDRDFNIALTPDGHLRFQCLDGNTWSDGGESVIDVTLLPFQKK</sequence>
<dbReference type="GeneID" id="18170677"/>
<proteinExistence type="predicted"/>
<dbReference type="RefSeq" id="XP_006673871.1">
    <property type="nucleotide sequence ID" value="XM_006673808.1"/>
</dbReference>
<gene>
    <name evidence="1" type="ORF">CCM_08671</name>
</gene>
<organism evidence="1 2">
    <name type="scientific">Cordyceps militaris (strain CM01)</name>
    <name type="common">Caterpillar fungus</name>
    <dbReference type="NCBI Taxonomy" id="983644"/>
    <lineage>
        <taxon>Eukaryota</taxon>
        <taxon>Fungi</taxon>
        <taxon>Dikarya</taxon>
        <taxon>Ascomycota</taxon>
        <taxon>Pezizomycotina</taxon>
        <taxon>Sordariomycetes</taxon>
        <taxon>Hypocreomycetidae</taxon>
        <taxon>Hypocreales</taxon>
        <taxon>Cordycipitaceae</taxon>
        <taxon>Cordyceps</taxon>
    </lineage>
</organism>
<dbReference type="EMBL" id="JH126405">
    <property type="protein sequence ID" value="EGX88626.1"/>
    <property type="molecule type" value="Genomic_DNA"/>
</dbReference>
<evidence type="ECO:0000313" key="1">
    <source>
        <dbReference type="EMBL" id="EGX88626.1"/>
    </source>
</evidence>
<dbReference type="Proteomes" id="UP000001610">
    <property type="component" value="Unassembled WGS sequence"/>
</dbReference>
<reference evidence="1 2" key="1">
    <citation type="journal article" date="2011" name="Genome Biol.">
        <title>Genome sequence of the insect pathogenic fungus Cordyceps militaris, a valued traditional Chinese medicine.</title>
        <authorList>
            <person name="Zheng P."/>
            <person name="Xia Y."/>
            <person name="Xiao G."/>
            <person name="Xiong C."/>
            <person name="Hu X."/>
            <person name="Zhang S."/>
            <person name="Zheng H."/>
            <person name="Huang Y."/>
            <person name="Zhou Y."/>
            <person name="Wang S."/>
            <person name="Zhao G.P."/>
            <person name="Liu X."/>
            <person name="St Leger R.J."/>
            <person name="Wang C."/>
        </authorList>
    </citation>
    <scope>NUCLEOTIDE SEQUENCE [LARGE SCALE GENOMIC DNA]</scope>
    <source>
        <strain evidence="1 2">CM01</strain>
    </source>
</reference>
<dbReference type="VEuPathDB" id="FungiDB:CCM_08671"/>
<accession>G3JRY0</accession>
<keyword evidence="2" id="KW-1185">Reference proteome</keyword>